<reference evidence="1 2" key="1">
    <citation type="submission" date="2013-02" db="EMBL/GenBank/DDBJ databases">
        <title>The Genome Sequence of Enterococcus pallens BAA-351.</title>
        <authorList>
            <consortium name="The Broad Institute Genome Sequencing Platform"/>
            <consortium name="The Broad Institute Genome Sequencing Center for Infectious Disease"/>
            <person name="Earl A.M."/>
            <person name="Gilmore M.S."/>
            <person name="Lebreton F."/>
            <person name="Walker B."/>
            <person name="Young S.K."/>
            <person name="Zeng Q."/>
            <person name="Gargeya S."/>
            <person name="Fitzgerald M."/>
            <person name="Haas B."/>
            <person name="Abouelleil A."/>
            <person name="Alvarado L."/>
            <person name="Arachchi H.M."/>
            <person name="Berlin A.M."/>
            <person name="Chapman S.B."/>
            <person name="Dewar J."/>
            <person name="Goldberg J."/>
            <person name="Griggs A."/>
            <person name="Gujja S."/>
            <person name="Hansen M."/>
            <person name="Howarth C."/>
            <person name="Imamovic A."/>
            <person name="Larimer J."/>
            <person name="McCowan C."/>
            <person name="Murphy C."/>
            <person name="Neiman D."/>
            <person name="Pearson M."/>
            <person name="Priest M."/>
            <person name="Roberts A."/>
            <person name="Saif S."/>
            <person name="Shea T."/>
            <person name="Sisk P."/>
            <person name="Sykes S."/>
            <person name="Wortman J."/>
            <person name="Nusbaum C."/>
            <person name="Birren B."/>
        </authorList>
    </citation>
    <scope>NUCLEOTIDE SEQUENCE [LARGE SCALE GENOMIC DNA]</scope>
    <source>
        <strain evidence="1 2">ATCC BAA-351</strain>
    </source>
</reference>
<dbReference type="Proteomes" id="UP000013782">
    <property type="component" value="Unassembled WGS sequence"/>
</dbReference>
<sequence>MIRLLQQTSLKTVVGIDEVYRIENIDSILVPRIKNFLISMHNNTVRPYFSASKRYHECEKIDVISFFRGFIPNFEGDLFDEEQYRILIAEYSKNFFVVGEKGNAYRENVNVDGIDPYYRNNPTANDIKEILELVNSILNRNGFGYIDLDKILRYANDDITGTYMFLLNLAHNIGGQWENKCRSPFVSAAYGNRGFKKAFQFANNRNNNDHSYILWGFQHEDVKDRYIFTKELCQTLGMMDVNWYEDIHHEIIIKDGIFPQNILGVFVIENQTGRKNFIINPYLYQLFDAGIENARYNSSELIIKISRYGIPIDQIDFDRCAKELGYKSYGYDIDDGYIRAGKIGNYANLILPRNTRL</sequence>
<protein>
    <submittedName>
        <fullName evidence="1">Uncharacterized protein</fullName>
    </submittedName>
</protein>
<dbReference type="PATRIC" id="fig|1158607.3.peg.1935"/>
<proteinExistence type="predicted"/>
<name>R2QG67_9ENTE</name>
<keyword evidence="2" id="KW-1185">Reference proteome</keyword>
<dbReference type="OrthoDB" id="3684496at2"/>
<evidence type="ECO:0000313" key="2">
    <source>
        <dbReference type="Proteomes" id="UP000013782"/>
    </source>
</evidence>
<evidence type="ECO:0000313" key="1">
    <source>
        <dbReference type="EMBL" id="EOH94233.1"/>
    </source>
</evidence>
<gene>
    <name evidence="1" type="ORF">UAU_01968</name>
</gene>
<dbReference type="STRING" id="160454.RV10_GL001979"/>
<organism evidence="1 2">
    <name type="scientific">Enterococcus pallens ATCC BAA-351</name>
    <dbReference type="NCBI Taxonomy" id="1158607"/>
    <lineage>
        <taxon>Bacteria</taxon>
        <taxon>Bacillati</taxon>
        <taxon>Bacillota</taxon>
        <taxon>Bacilli</taxon>
        <taxon>Lactobacillales</taxon>
        <taxon>Enterococcaceae</taxon>
        <taxon>Enterococcus</taxon>
    </lineage>
</organism>
<accession>R2QG67</accession>
<dbReference type="AlphaFoldDB" id="R2QG67"/>
<dbReference type="EMBL" id="AJAQ01000015">
    <property type="protein sequence ID" value="EOH94233.1"/>
    <property type="molecule type" value="Genomic_DNA"/>
</dbReference>
<comment type="caution">
    <text evidence="1">The sequence shown here is derived from an EMBL/GenBank/DDBJ whole genome shotgun (WGS) entry which is preliminary data.</text>
</comment>
<dbReference type="HOGENOM" id="CLU_775539_0_0_9"/>
<dbReference type="RefSeq" id="WP_010756959.1">
    <property type="nucleotide sequence ID" value="NZ_ASWD01000001.1"/>
</dbReference>